<gene>
    <name evidence="2" type="ORF">SAMN04488508_102223</name>
</gene>
<dbReference type="AlphaFoldDB" id="A0A1M6CPP1"/>
<sequence>MKTFILALATIFILGSASGFSQSTATSIEVNIKNIKSDKGTLRIGLYQKQENFLGEAFKSLDIKANSKGVTVTFENIEPGEYAISLYHDKDDNEKLNTFLKMPTEPYGTSNNAKGQFGPPKWADAKFTVSDQKVVQTIKL</sequence>
<feature type="chain" id="PRO_5012793648" evidence="1">
    <location>
        <begin position="22"/>
        <end position="140"/>
    </location>
</feature>
<reference evidence="3" key="1">
    <citation type="submission" date="2016-11" db="EMBL/GenBank/DDBJ databases">
        <authorList>
            <person name="Varghese N."/>
            <person name="Submissions S."/>
        </authorList>
    </citation>
    <scope>NUCLEOTIDE SEQUENCE [LARGE SCALE GENOMIC DNA]</scope>
    <source>
        <strain evidence="3">DSM 22623</strain>
    </source>
</reference>
<keyword evidence="1" id="KW-0732">Signal</keyword>
<name>A0A1M6CPP1_9FLAO</name>
<dbReference type="RefSeq" id="WP_084549417.1">
    <property type="nucleotide sequence ID" value="NZ_FQYP01000002.1"/>
</dbReference>
<keyword evidence="3" id="KW-1185">Reference proteome</keyword>
<evidence type="ECO:0000313" key="3">
    <source>
        <dbReference type="Proteomes" id="UP000184432"/>
    </source>
</evidence>
<protein>
    <submittedName>
        <fullName evidence="2">Uncharacterized conserved protein, DUF2141 family</fullName>
    </submittedName>
</protein>
<feature type="signal peptide" evidence="1">
    <location>
        <begin position="1"/>
        <end position="21"/>
    </location>
</feature>
<evidence type="ECO:0000313" key="2">
    <source>
        <dbReference type="EMBL" id="SHI63065.1"/>
    </source>
</evidence>
<dbReference type="InterPro" id="IPR018673">
    <property type="entry name" value="DUF2141"/>
</dbReference>
<dbReference type="Proteomes" id="UP000184432">
    <property type="component" value="Unassembled WGS sequence"/>
</dbReference>
<dbReference type="STRING" id="570521.SAMN04488508_102223"/>
<accession>A0A1M6CPP1</accession>
<dbReference type="OrthoDB" id="9788332at2"/>
<proteinExistence type="predicted"/>
<dbReference type="Pfam" id="PF09912">
    <property type="entry name" value="DUF2141"/>
    <property type="match status" value="1"/>
</dbReference>
<evidence type="ECO:0000256" key="1">
    <source>
        <dbReference type="SAM" id="SignalP"/>
    </source>
</evidence>
<dbReference type="EMBL" id="FQYP01000002">
    <property type="protein sequence ID" value="SHI63065.1"/>
    <property type="molecule type" value="Genomic_DNA"/>
</dbReference>
<organism evidence="2 3">
    <name type="scientific">Aquimarina spongiae</name>
    <dbReference type="NCBI Taxonomy" id="570521"/>
    <lineage>
        <taxon>Bacteria</taxon>
        <taxon>Pseudomonadati</taxon>
        <taxon>Bacteroidota</taxon>
        <taxon>Flavobacteriia</taxon>
        <taxon>Flavobacteriales</taxon>
        <taxon>Flavobacteriaceae</taxon>
        <taxon>Aquimarina</taxon>
    </lineage>
</organism>